<dbReference type="AlphaFoldDB" id="A0A7I7TDI8"/>
<evidence type="ECO:0000256" key="1">
    <source>
        <dbReference type="ARBA" id="ARBA00023118"/>
    </source>
</evidence>
<evidence type="ECO:0000313" key="2">
    <source>
        <dbReference type="EMBL" id="BBY67237.1"/>
    </source>
</evidence>
<dbReference type="RefSeq" id="WP_163751238.1">
    <property type="nucleotide sequence ID" value="NZ_AP022596.1"/>
</dbReference>
<dbReference type="GO" id="GO:0016779">
    <property type="term" value="F:nucleotidyltransferase activity"/>
    <property type="evidence" value="ECO:0007669"/>
    <property type="project" value="InterPro"/>
</dbReference>
<sequence>MSDSALDAFAASLVPPALDRTTVSERREPIEDAVKAKTTSVGLVESGSWSHGTSLKGHSDVDYMSFIPGTSRPVLPSTALSNLKQALTGAHWSVTKLDISSPTVKVTFYAPPHFEIVPAFYKGEQGGIVVFRIPGPNDEWIESIPLAHNKYVSEVNDRLGKKVKTLVRLVKAWKYSQGVPVSSFYLEMRTVKYSSDESAIIYDIDLRAVFRRLVAGEMRPMNDPLGVVPRIPATSSEANRTTALRQAREALGHLEAAEAAQSAGNRSDYWSHMTSVFGYDYPYPGW</sequence>
<evidence type="ECO:0000313" key="3">
    <source>
        <dbReference type="Proteomes" id="UP000467148"/>
    </source>
</evidence>
<gene>
    <name evidence="2" type="ORF">MHEL_54800</name>
</gene>
<reference evidence="2 3" key="1">
    <citation type="journal article" date="2019" name="Emerg. Microbes Infect.">
        <title>Comprehensive subspecies identification of 175 nontuberculous mycobacteria species based on 7547 genomic profiles.</title>
        <authorList>
            <person name="Matsumoto Y."/>
            <person name="Kinjo T."/>
            <person name="Motooka D."/>
            <person name="Nabeya D."/>
            <person name="Jung N."/>
            <person name="Uechi K."/>
            <person name="Horii T."/>
            <person name="Iida T."/>
            <person name="Fujita J."/>
            <person name="Nakamura S."/>
        </authorList>
    </citation>
    <scope>NUCLEOTIDE SEQUENCE [LARGE SCALE GENOMIC DNA]</scope>
    <source>
        <strain evidence="2 3">JCM 30396</strain>
    </source>
</reference>
<dbReference type="Pfam" id="PF18144">
    <property type="entry name" value="SMODS"/>
    <property type="match status" value="1"/>
</dbReference>
<dbReference type="CDD" id="cd05400">
    <property type="entry name" value="NT_2-5OAS_ClassI-CCAase"/>
    <property type="match status" value="1"/>
</dbReference>
<dbReference type="InterPro" id="IPR006116">
    <property type="entry name" value="NT_2-5OAS_ClassI-CCAase"/>
</dbReference>
<proteinExistence type="predicted"/>
<accession>A0A7I7TDI8</accession>
<organism evidence="2 3">
    <name type="scientific">Mycolicibacterium helvum</name>
    <dbReference type="NCBI Taxonomy" id="1534349"/>
    <lineage>
        <taxon>Bacteria</taxon>
        <taxon>Bacillati</taxon>
        <taxon>Actinomycetota</taxon>
        <taxon>Actinomycetes</taxon>
        <taxon>Mycobacteriales</taxon>
        <taxon>Mycobacteriaceae</taxon>
        <taxon>Mycolicibacterium</taxon>
    </lineage>
</organism>
<keyword evidence="1" id="KW-0051">Antiviral defense</keyword>
<protein>
    <recommendedName>
        <fullName evidence="4">Nucleotidyltransferase</fullName>
    </recommendedName>
</protein>
<dbReference type="KEGG" id="mhev:MHEL_54800"/>
<keyword evidence="3" id="KW-1185">Reference proteome</keyword>
<dbReference type="PROSITE" id="PS50152">
    <property type="entry name" value="25A_SYNTH_3"/>
    <property type="match status" value="1"/>
</dbReference>
<evidence type="ECO:0008006" key="4">
    <source>
        <dbReference type="Google" id="ProtNLM"/>
    </source>
</evidence>
<dbReference type="Proteomes" id="UP000467148">
    <property type="component" value="Chromosome"/>
</dbReference>
<dbReference type="EMBL" id="AP022596">
    <property type="protein sequence ID" value="BBY67237.1"/>
    <property type="molecule type" value="Genomic_DNA"/>
</dbReference>
<name>A0A7I7TDI8_9MYCO</name>
<dbReference type="GO" id="GO:0051607">
    <property type="term" value="P:defense response to virus"/>
    <property type="evidence" value="ECO:0007669"/>
    <property type="project" value="UniProtKB-KW"/>
</dbReference>